<dbReference type="RefSeq" id="WP_011673420.1">
    <property type="nucleotide sequence ID" value="NC_008525.1"/>
</dbReference>
<evidence type="ECO:0000313" key="2">
    <source>
        <dbReference type="Proteomes" id="UP000000773"/>
    </source>
</evidence>
<dbReference type="GeneID" id="33062819"/>
<gene>
    <name evidence="1" type="ordered locus">PEPE_1012</name>
</gene>
<dbReference type="STRING" id="278197.PEPE_1012"/>
<dbReference type="KEGG" id="ppe:PEPE_1012"/>
<dbReference type="HOGENOM" id="CLU_2168557_0_0_9"/>
<name>Q03FF4_PEDPA</name>
<proteinExistence type="predicted"/>
<reference evidence="1 2" key="1">
    <citation type="journal article" date="2006" name="Proc. Natl. Acad. Sci. U.S.A.">
        <title>Comparative genomics of the lactic acid bacteria.</title>
        <authorList>
            <person name="Makarova K."/>
            <person name="Slesarev A."/>
            <person name="Wolf Y."/>
            <person name="Sorokin A."/>
            <person name="Mirkin B."/>
            <person name="Koonin E."/>
            <person name="Pavlov A."/>
            <person name="Pavlova N."/>
            <person name="Karamychev V."/>
            <person name="Polouchine N."/>
            <person name="Shakhova V."/>
            <person name="Grigoriev I."/>
            <person name="Lou Y."/>
            <person name="Rohksar D."/>
            <person name="Lucas S."/>
            <person name="Huang K."/>
            <person name="Goodstein D.M."/>
            <person name="Hawkins T."/>
            <person name="Plengvidhya V."/>
            <person name="Welker D."/>
            <person name="Hughes J."/>
            <person name="Goh Y."/>
            <person name="Benson A."/>
            <person name="Baldwin K."/>
            <person name="Lee J.H."/>
            <person name="Diaz-Muniz I."/>
            <person name="Dosti B."/>
            <person name="Smeianov V."/>
            <person name="Wechter W."/>
            <person name="Barabote R."/>
            <person name="Lorca G."/>
            <person name="Altermann E."/>
            <person name="Barrangou R."/>
            <person name="Ganesan B."/>
            <person name="Xie Y."/>
            <person name="Rawsthorne H."/>
            <person name="Tamir D."/>
            <person name="Parker C."/>
            <person name="Breidt F."/>
            <person name="Broadbent J."/>
            <person name="Hutkins R."/>
            <person name="O'Sullivan D."/>
            <person name="Steele J."/>
            <person name="Unlu G."/>
            <person name="Saier M."/>
            <person name="Klaenhammer T."/>
            <person name="Richardson P."/>
            <person name="Kozyavkin S."/>
            <person name="Weimer B."/>
            <person name="Mills D."/>
        </authorList>
    </citation>
    <scope>NUCLEOTIDE SEQUENCE [LARGE SCALE GENOMIC DNA]</scope>
    <source>
        <strain evidence="2">ATCC 25745 / CCUG 21536 / LMG 10740 / 183-1w</strain>
    </source>
</reference>
<organism evidence="1 2">
    <name type="scientific">Pediococcus pentosaceus (strain ATCC 25745 / CCUG 21536 / LMG 10740 / 183-1w)</name>
    <dbReference type="NCBI Taxonomy" id="278197"/>
    <lineage>
        <taxon>Bacteria</taxon>
        <taxon>Bacillati</taxon>
        <taxon>Bacillota</taxon>
        <taxon>Bacilli</taxon>
        <taxon>Lactobacillales</taxon>
        <taxon>Lactobacillaceae</taxon>
        <taxon>Pediococcus</taxon>
    </lineage>
</organism>
<dbReference type="EMBL" id="CP000422">
    <property type="protein sequence ID" value="ABJ68068.1"/>
    <property type="molecule type" value="Genomic_DNA"/>
</dbReference>
<dbReference type="Proteomes" id="UP000000773">
    <property type="component" value="Chromosome"/>
</dbReference>
<accession>Q03FF4</accession>
<evidence type="ECO:0000313" key="1">
    <source>
        <dbReference type="EMBL" id="ABJ68068.1"/>
    </source>
</evidence>
<sequence length="110" mass="12434">MNNQVTILSPEQMSLKIEKYMKENAGEINVMIDKKIKASINRAIKDAFQTTDRYGRQNGIAEESIKKIITAEIEKATSAIVIDQDELVEQINRKLQKKLSNVSVKVNVSL</sequence>
<protein>
    <submittedName>
        <fullName evidence="1">Uncharacterized protein</fullName>
    </submittedName>
</protein>
<dbReference type="AlphaFoldDB" id="Q03FF4"/>